<dbReference type="Proteomes" id="UP000014540">
    <property type="component" value="Unassembled WGS sequence"/>
</dbReference>
<evidence type="ECO:0000256" key="1">
    <source>
        <dbReference type="ARBA" id="ARBA00001947"/>
    </source>
</evidence>
<evidence type="ECO:0000313" key="8">
    <source>
        <dbReference type="EMBL" id="EPG72419.1"/>
    </source>
</evidence>
<keyword evidence="4" id="KW-0378">Hydrolase</keyword>
<evidence type="ECO:0000256" key="5">
    <source>
        <dbReference type="ARBA" id="ARBA00022833"/>
    </source>
</evidence>
<keyword evidence="5" id="KW-0862">Zinc</keyword>
<dbReference type="SUPFAM" id="SSF56281">
    <property type="entry name" value="Metallo-hydrolase/oxidoreductase"/>
    <property type="match status" value="1"/>
</dbReference>
<dbReference type="EMBL" id="AKWZ02000012">
    <property type="protein sequence ID" value="EPG72419.1"/>
    <property type="molecule type" value="Genomic_DNA"/>
</dbReference>
<organism evidence="8 9">
    <name type="scientific">Leptospira fainei serovar Hurstbridge str. BUT 6</name>
    <dbReference type="NCBI Taxonomy" id="1193011"/>
    <lineage>
        <taxon>Bacteria</taxon>
        <taxon>Pseudomonadati</taxon>
        <taxon>Spirochaetota</taxon>
        <taxon>Spirochaetia</taxon>
        <taxon>Leptospirales</taxon>
        <taxon>Leptospiraceae</taxon>
        <taxon>Leptospira</taxon>
    </lineage>
</organism>
<comment type="caution">
    <text evidence="8">The sequence shown here is derived from an EMBL/GenBank/DDBJ whole genome shotgun (WGS) entry which is preliminary data.</text>
</comment>
<gene>
    <name evidence="8" type="ORF">LEP1GSC058_0251</name>
</gene>
<keyword evidence="3" id="KW-0479">Metal-binding</keyword>
<dbReference type="AlphaFoldDB" id="S3UVP3"/>
<evidence type="ECO:0000256" key="6">
    <source>
        <dbReference type="SAM" id="Phobius"/>
    </source>
</evidence>
<evidence type="ECO:0000313" key="9">
    <source>
        <dbReference type="Proteomes" id="UP000014540"/>
    </source>
</evidence>
<dbReference type="RefSeq" id="WP_016551409.1">
    <property type="nucleotide sequence ID" value="NZ_AKWZ02000012.1"/>
</dbReference>
<dbReference type="Pfam" id="PF00753">
    <property type="entry name" value="Lactamase_B"/>
    <property type="match status" value="1"/>
</dbReference>
<dbReference type="InterPro" id="IPR036866">
    <property type="entry name" value="RibonucZ/Hydroxyglut_hydro"/>
</dbReference>
<sequence length="344" mass="38096">MLSKDVRCITAGIPLFFSALIVGGCFLGPPLRKDFRDWQKLAEKSIRFSDWKEVFSRPVKLNVTAIHTGYVLTGPSILIDGNDPNTPASEKKEQWVPSLSYLVQHPKFGKFLMDSGVPAVNDEGKCDFSLIGSFYNIPCKSEKGSDIGSRLTKMNIPNTDIIFVIVSHLHWDHIGGMESLRKRGPIRILVSKEEAEDAGKPFAIFHGYAPKALSIDFEGSVLPDLNYYEMPILGKVLDLFGDGSVWIIPAFGHTKGEIAVLLNAENEPLLFTFDASHLKAGFEKTIPPGATVDRKESVAALRKLNSFSKAFPKIKVIYGHEPTQWQGKNPISLLAGDSLQNIRR</sequence>
<dbReference type="InterPro" id="IPR051013">
    <property type="entry name" value="MBL_superfamily_lactonases"/>
</dbReference>
<feature type="transmembrane region" description="Helical" evidence="6">
    <location>
        <begin position="12"/>
        <end position="31"/>
    </location>
</feature>
<accession>S3UVP3</accession>
<comment type="cofactor">
    <cofactor evidence="1">
        <name>Zn(2+)</name>
        <dbReference type="ChEBI" id="CHEBI:29105"/>
    </cofactor>
</comment>
<dbReference type="GO" id="GO:0016787">
    <property type="term" value="F:hydrolase activity"/>
    <property type="evidence" value="ECO:0007669"/>
    <property type="project" value="UniProtKB-KW"/>
</dbReference>
<keyword evidence="9" id="KW-1185">Reference proteome</keyword>
<evidence type="ECO:0000256" key="3">
    <source>
        <dbReference type="ARBA" id="ARBA00022723"/>
    </source>
</evidence>
<comment type="similarity">
    <text evidence="2">Belongs to the metallo-beta-lactamase superfamily.</text>
</comment>
<dbReference type="PANTHER" id="PTHR42978:SF2">
    <property type="entry name" value="102 KBASES UNSTABLE REGION: FROM 1 TO 119443"/>
    <property type="match status" value="1"/>
</dbReference>
<dbReference type="SMART" id="SM00849">
    <property type="entry name" value="Lactamase_B"/>
    <property type="match status" value="1"/>
</dbReference>
<dbReference type="Gene3D" id="3.60.15.10">
    <property type="entry name" value="Ribonuclease Z/Hydroxyacylglutathione hydrolase-like"/>
    <property type="match status" value="1"/>
</dbReference>
<dbReference type="PROSITE" id="PS51257">
    <property type="entry name" value="PROKAR_LIPOPROTEIN"/>
    <property type="match status" value="1"/>
</dbReference>
<reference evidence="8" key="1">
    <citation type="submission" date="2013-04" db="EMBL/GenBank/DDBJ databases">
        <authorList>
            <person name="Harkins D.M."/>
            <person name="Durkin A.S."/>
            <person name="Selengut J.D."/>
            <person name="Sanka R."/>
            <person name="DePew J."/>
            <person name="Purushe J."/>
            <person name="Ahmed A."/>
            <person name="van der Linden H."/>
            <person name="Goris M.G.A."/>
            <person name="Hartskeerl R.A."/>
            <person name="Vinetz J.M."/>
            <person name="Sutton G.G."/>
            <person name="Nelson W.C."/>
            <person name="Fouts D.E."/>
        </authorList>
    </citation>
    <scope>NUCLEOTIDE SEQUENCE [LARGE SCALE GENOMIC DNA]</scope>
    <source>
        <strain evidence="8">BUT 6</strain>
    </source>
</reference>
<protein>
    <submittedName>
        <fullName evidence="8">Metallo-beta-lactamase domain protein</fullName>
    </submittedName>
</protein>
<keyword evidence="6" id="KW-1133">Transmembrane helix</keyword>
<evidence type="ECO:0000256" key="4">
    <source>
        <dbReference type="ARBA" id="ARBA00022801"/>
    </source>
</evidence>
<name>S3UVP3_9LEPT</name>
<evidence type="ECO:0000259" key="7">
    <source>
        <dbReference type="SMART" id="SM00849"/>
    </source>
</evidence>
<proteinExistence type="inferred from homology"/>
<dbReference type="InterPro" id="IPR001279">
    <property type="entry name" value="Metallo-B-lactamas"/>
</dbReference>
<dbReference type="STRING" id="1193011.LEP1GSC058_0251"/>
<evidence type="ECO:0000256" key="2">
    <source>
        <dbReference type="ARBA" id="ARBA00007749"/>
    </source>
</evidence>
<keyword evidence="6" id="KW-0812">Transmembrane</keyword>
<dbReference type="GO" id="GO:0046872">
    <property type="term" value="F:metal ion binding"/>
    <property type="evidence" value="ECO:0007669"/>
    <property type="project" value="UniProtKB-KW"/>
</dbReference>
<dbReference type="PANTHER" id="PTHR42978">
    <property type="entry name" value="QUORUM-QUENCHING LACTONASE YTNP-RELATED-RELATED"/>
    <property type="match status" value="1"/>
</dbReference>
<keyword evidence="6" id="KW-0472">Membrane</keyword>
<feature type="domain" description="Metallo-beta-lactamase" evidence="7">
    <location>
        <begin position="97"/>
        <end position="320"/>
    </location>
</feature>